<dbReference type="AlphaFoldDB" id="X6N9I1"/>
<reference evidence="2 3" key="1">
    <citation type="journal article" date="2013" name="Curr. Biol.">
        <title>The Genome of the Foraminiferan Reticulomyxa filosa.</title>
        <authorList>
            <person name="Glockner G."/>
            <person name="Hulsmann N."/>
            <person name="Schleicher M."/>
            <person name="Noegel A.A."/>
            <person name="Eichinger L."/>
            <person name="Gallinger C."/>
            <person name="Pawlowski J."/>
            <person name="Sierra R."/>
            <person name="Euteneuer U."/>
            <person name="Pillet L."/>
            <person name="Moustafa A."/>
            <person name="Platzer M."/>
            <person name="Groth M."/>
            <person name="Szafranski K."/>
            <person name="Schliwa M."/>
        </authorList>
    </citation>
    <scope>NUCLEOTIDE SEQUENCE [LARGE SCALE GENOMIC DNA]</scope>
</reference>
<keyword evidence="1" id="KW-0812">Transmembrane</keyword>
<dbReference type="Proteomes" id="UP000023152">
    <property type="component" value="Unassembled WGS sequence"/>
</dbReference>
<accession>X6N9I1</accession>
<evidence type="ECO:0000313" key="2">
    <source>
        <dbReference type="EMBL" id="ETO22583.1"/>
    </source>
</evidence>
<protein>
    <submittedName>
        <fullName evidence="2">Uncharacterized protein</fullName>
    </submittedName>
</protein>
<dbReference type="PANTHER" id="PTHR11952:SF9">
    <property type="entry name" value="UDP-SUGAR PYROPHOSPHORYLASE"/>
    <property type="match status" value="1"/>
</dbReference>
<organism evidence="2 3">
    <name type="scientific">Reticulomyxa filosa</name>
    <dbReference type="NCBI Taxonomy" id="46433"/>
    <lineage>
        <taxon>Eukaryota</taxon>
        <taxon>Sar</taxon>
        <taxon>Rhizaria</taxon>
        <taxon>Retaria</taxon>
        <taxon>Foraminifera</taxon>
        <taxon>Monothalamids</taxon>
        <taxon>Reticulomyxidae</taxon>
        <taxon>Reticulomyxa</taxon>
    </lineage>
</organism>
<dbReference type="InterPro" id="IPR029044">
    <property type="entry name" value="Nucleotide-diphossugar_trans"/>
</dbReference>
<keyword evidence="3" id="KW-1185">Reference proteome</keyword>
<gene>
    <name evidence="2" type="ORF">RFI_14608</name>
</gene>
<keyword evidence="1" id="KW-0472">Membrane</keyword>
<dbReference type="GO" id="GO:0003977">
    <property type="term" value="F:UDP-N-acetylglucosamine diphosphorylase activity"/>
    <property type="evidence" value="ECO:0007669"/>
    <property type="project" value="TreeGrafter"/>
</dbReference>
<feature type="non-terminal residue" evidence="2">
    <location>
        <position position="441"/>
    </location>
</feature>
<name>X6N9I1_RETFI</name>
<dbReference type="InterPro" id="IPR039741">
    <property type="entry name" value="UDP-sugar_pyrophosphorylase"/>
</dbReference>
<feature type="transmembrane region" description="Helical" evidence="1">
    <location>
        <begin position="225"/>
        <end position="245"/>
    </location>
</feature>
<comment type="caution">
    <text evidence="2">The sequence shown here is derived from an EMBL/GenBank/DDBJ whole genome shotgun (WGS) entry which is preliminary data.</text>
</comment>
<evidence type="ECO:0000256" key="1">
    <source>
        <dbReference type="SAM" id="Phobius"/>
    </source>
</evidence>
<dbReference type="OrthoDB" id="532420at2759"/>
<dbReference type="SUPFAM" id="SSF53448">
    <property type="entry name" value="Nucleotide-diphospho-sugar transferases"/>
    <property type="match status" value="1"/>
</dbReference>
<dbReference type="Gene3D" id="3.90.550.10">
    <property type="entry name" value="Spore Coat Polysaccharide Biosynthesis Protein SpsA, Chain A"/>
    <property type="match status" value="1"/>
</dbReference>
<proteinExistence type="predicted"/>
<evidence type="ECO:0000313" key="3">
    <source>
        <dbReference type="Proteomes" id="UP000023152"/>
    </source>
</evidence>
<dbReference type="GO" id="GO:0006048">
    <property type="term" value="P:UDP-N-acetylglucosamine biosynthetic process"/>
    <property type="evidence" value="ECO:0007669"/>
    <property type="project" value="TreeGrafter"/>
</dbReference>
<keyword evidence="1" id="KW-1133">Transmembrane helix</keyword>
<dbReference type="EMBL" id="ASPP01010613">
    <property type="protein sequence ID" value="ETO22583.1"/>
    <property type="molecule type" value="Genomic_DNA"/>
</dbReference>
<feature type="transmembrane region" description="Helical" evidence="1">
    <location>
        <begin position="12"/>
        <end position="32"/>
    </location>
</feature>
<dbReference type="PANTHER" id="PTHR11952">
    <property type="entry name" value="UDP- GLUCOSE PYROPHOSPHORYLASE"/>
    <property type="match status" value="1"/>
</dbReference>
<feature type="transmembrane region" description="Helical" evidence="1">
    <location>
        <begin position="102"/>
        <end position="123"/>
    </location>
</feature>
<sequence>MNYSHKKILTKLLTLKFFSFMLSFPLIFFYSISKKNKKKQKDLASQLNDTLGPNKDDLSQVVRESFDGGTKKDETNAINPNHLPVFGLPFFLSRVLYDIFLLYKKITVVWFFFFFFIVYVLLLRKKQKKKYCKGCEPLIDNWKILTLEEREAAKVLIYCEQQHVMNKWPDPGIEDEVKKKLLKQVLQLNCEYPGGLQVLCEGEEKNKSKGEGGSCYKKEGSERGLLLLLLLSMSSLFSSFFANYYERAKKVLEDSVKGINLYDGYVPLVPKGEIIEFNSTQFHLFETKGMEQKELQKKKREKLYAYFFCGYVLVIGDLDERLGYDGIKVEISSEITTEISFMELYVATILALQTRARRATGDDQIKLPLAIMVSDHTIDKMQAFMRDHINFGMPEEQITWMLQPKYVNLANAHKTKQKNSNAEFAMEGKYEISSKRGGHGV</sequence>